<dbReference type="InterPro" id="IPR039426">
    <property type="entry name" value="TonB-dep_rcpt-like"/>
</dbReference>
<evidence type="ECO:0000313" key="12">
    <source>
        <dbReference type="Proteomes" id="UP000824267"/>
    </source>
</evidence>
<dbReference type="Proteomes" id="UP000824267">
    <property type="component" value="Unassembled WGS sequence"/>
</dbReference>
<keyword evidence="4" id="KW-0812">Transmembrane</keyword>
<organism evidence="11 12">
    <name type="scientific">Candidatus Onthomorpha intestinigallinarum</name>
    <dbReference type="NCBI Taxonomy" id="2840880"/>
    <lineage>
        <taxon>Bacteria</taxon>
        <taxon>Pseudomonadati</taxon>
        <taxon>Bacteroidota</taxon>
        <taxon>Bacteroidia</taxon>
        <taxon>Bacteroidales</taxon>
        <taxon>Candidatus Onthomorpha</taxon>
    </lineage>
</organism>
<dbReference type="PANTHER" id="PTHR30069">
    <property type="entry name" value="TONB-DEPENDENT OUTER MEMBRANE RECEPTOR"/>
    <property type="match status" value="1"/>
</dbReference>
<evidence type="ECO:0000256" key="1">
    <source>
        <dbReference type="ARBA" id="ARBA00004571"/>
    </source>
</evidence>
<reference evidence="11" key="1">
    <citation type="journal article" date="2021" name="PeerJ">
        <title>Extensive microbial diversity within the chicken gut microbiome revealed by metagenomics and culture.</title>
        <authorList>
            <person name="Gilroy R."/>
            <person name="Ravi A."/>
            <person name="Getino M."/>
            <person name="Pursley I."/>
            <person name="Horton D.L."/>
            <person name="Alikhan N.F."/>
            <person name="Baker D."/>
            <person name="Gharbi K."/>
            <person name="Hall N."/>
            <person name="Watson M."/>
            <person name="Adriaenssens E.M."/>
            <person name="Foster-Nyarko E."/>
            <person name="Jarju S."/>
            <person name="Secka A."/>
            <person name="Antonio M."/>
            <person name="Oren A."/>
            <person name="Chaudhuri R.R."/>
            <person name="La Ragione R."/>
            <person name="Hildebrand F."/>
            <person name="Pallen M.J."/>
        </authorList>
    </citation>
    <scope>NUCLEOTIDE SEQUENCE</scope>
    <source>
        <strain evidence="11">Gambia16-930</strain>
    </source>
</reference>
<evidence type="ECO:0000256" key="8">
    <source>
        <dbReference type="SAM" id="SignalP"/>
    </source>
</evidence>
<dbReference type="InterPro" id="IPR041700">
    <property type="entry name" value="OMP_b-brl_3"/>
</dbReference>
<accession>A0A9D1REX1</accession>
<dbReference type="EMBL" id="DXGG01000033">
    <property type="protein sequence ID" value="HIW86823.1"/>
    <property type="molecule type" value="Genomic_DNA"/>
</dbReference>
<evidence type="ECO:0000259" key="9">
    <source>
        <dbReference type="Pfam" id="PF07715"/>
    </source>
</evidence>
<dbReference type="SUPFAM" id="SSF56935">
    <property type="entry name" value="Porins"/>
    <property type="match status" value="1"/>
</dbReference>
<name>A0A9D1REX1_9BACT</name>
<dbReference type="Pfam" id="PF13620">
    <property type="entry name" value="CarboxypepD_reg"/>
    <property type="match status" value="1"/>
</dbReference>
<protein>
    <submittedName>
        <fullName evidence="11">TonB-dependent receptor family protein</fullName>
    </submittedName>
</protein>
<evidence type="ECO:0000256" key="5">
    <source>
        <dbReference type="ARBA" id="ARBA00022729"/>
    </source>
</evidence>
<evidence type="ECO:0000256" key="7">
    <source>
        <dbReference type="ARBA" id="ARBA00023237"/>
    </source>
</evidence>
<dbReference type="GO" id="GO:0009279">
    <property type="term" value="C:cell outer membrane"/>
    <property type="evidence" value="ECO:0007669"/>
    <property type="project" value="UniProtKB-SubCell"/>
</dbReference>
<comment type="caution">
    <text evidence="11">The sequence shown here is derived from an EMBL/GenBank/DDBJ whole genome shotgun (WGS) entry which is preliminary data.</text>
</comment>
<feature type="domain" description="TonB-dependent receptor plug" evidence="9">
    <location>
        <begin position="137"/>
        <end position="211"/>
    </location>
</feature>
<proteinExistence type="predicted"/>
<dbReference type="GO" id="GO:0044718">
    <property type="term" value="P:siderophore transmembrane transport"/>
    <property type="evidence" value="ECO:0007669"/>
    <property type="project" value="TreeGrafter"/>
</dbReference>
<evidence type="ECO:0000256" key="6">
    <source>
        <dbReference type="ARBA" id="ARBA00023136"/>
    </source>
</evidence>
<keyword evidence="11" id="KW-0675">Receptor</keyword>
<feature type="domain" description="Outer membrane protein beta-barrel" evidence="10">
    <location>
        <begin position="379"/>
        <end position="792"/>
    </location>
</feature>
<keyword evidence="5 8" id="KW-0732">Signal</keyword>
<dbReference type="Gene3D" id="2.170.130.10">
    <property type="entry name" value="TonB-dependent receptor, plug domain"/>
    <property type="match status" value="1"/>
</dbReference>
<dbReference type="SUPFAM" id="SSF49464">
    <property type="entry name" value="Carboxypeptidase regulatory domain-like"/>
    <property type="match status" value="1"/>
</dbReference>
<dbReference type="InterPro" id="IPR012910">
    <property type="entry name" value="Plug_dom"/>
</dbReference>
<evidence type="ECO:0000313" key="11">
    <source>
        <dbReference type="EMBL" id="HIW86823.1"/>
    </source>
</evidence>
<feature type="chain" id="PRO_5039227022" evidence="8">
    <location>
        <begin position="24"/>
        <end position="819"/>
    </location>
</feature>
<dbReference type="AlphaFoldDB" id="A0A9D1REX1"/>
<dbReference type="Pfam" id="PF14905">
    <property type="entry name" value="OMP_b-brl_3"/>
    <property type="match status" value="1"/>
</dbReference>
<reference evidence="11" key="2">
    <citation type="submission" date="2021-04" db="EMBL/GenBank/DDBJ databases">
        <authorList>
            <person name="Gilroy R."/>
        </authorList>
    </citation>
    <scope>NUCLEOTIDE SEQUENCE</scope>
    <source>
        <strain evidence="11">Gambia16-930</strain>
    </source>
</reference>
<keyword evidence="6" id="KW-0472">Membrane</keyword>
<comment type="subcellular location">
    <subcellularLocation>
        <location evidence="1">Cell outer membrane</location>
        <topology evidence="1">Multi-pass membrane protein</topology>
    </subcellularLocation>
</comment>
<dbReference type="PANTHER" id="PTHR30069:SF29">
    <property type="entry name" value="HEMOGLOBIN AND HEMOGLOBIN-HAPTOGLOBIN-BINDING PROTEIN 1-RELATED"/>
    <property type="match status" value="1"/>
</dbReference>
<evidence type="ECO:0000256" key="3">
    <source>
        <dbReference type="ARBA" id="ARBA00022452"/>
    </source>
</evidence>
<dbReference type="Pfam" id="PF07715">
    <property type="entry name" value="Plug"/>
    <property type="match status" value="1"/>
</dbReference>
<keyword evidence="3" id="KW-1134">Transmembrane beta strand</keyword>
<dbReference type="InterPro" id="IPR008969">
    <property type="entry name" value="CarboxyPept-like_regulatory"/>
</dbReference>
<keyword evidence="7" id="KW-0998">Cell outer membrane</keyword>
<dbReference type="InterPro" id="IPR036942">
    <property type="entry name" value="Beta-barrel_TonB_sf"/>
</dbReference>
<evidence type="ECO:0000259" key="10">
    <source>
        <dbReference type="Pfam" id="PF14905"/>
    </source>
</evidence>
<evidence type="ECO:0000256" key="4">
    <source>
        <dbReference type="ARBA" id="ARBA00022692"/>
    </source>
</evidence>
<gene>
    <name evidence="11" type="ORF">IAC47_00905</name>
</gene>
<dbReference type="GO" id="GO:0015344">
    <property type="term" value="F:siderophore uptake transmembrane transporter activity"/>
    <property type="evidence" value="ECO:0007669"/>
    <property type="project" value="TreeGrafter"/>
</dbReference>
<dbReference type="Gene3D" id="2.60.40.1120">
    <property type="entry name" value="Carboxypeptidase-like, regulatory domain"/>
    <property type="match status" value="1"/>
</dbReference>
<keyword evidence="2" id="KW-0813">Transport</keyword>
<feature type="signal peptide" evidence="8">
    <location>
        <begin position="1"/>
        <end position="23"/>
    </location>
</feature>
<sequence>MKQLHHLISLALCIFCISSDIVAQVNGILKDSLSDNPVEFANVAVLNLKDSSFVRGAASDSTGFFSVKNIKDGEYLLRVSSIGYMVKTIRFVHSGKTDLGSIPLKPSATDLKAINVTAERPMLYADGEKVYYSVEDDPSVQTSTAADALQNAPGVEVDMEGNVSIRGAGSVDIWIDDKPSKMSGENLKMFLKTLPASAINRIEVITNPSSRYATASDAVINIVTNNKIKKNNFFGFGLNASSQPNAMPWLSYVWANDKMSFSVYAAGSLSNRRSKGTYSEVSLKDTEDNSKDTVFREDSKSSRENKFYSGNLFMNFDYNIDASNTFSVWSMISGMSPVTNSETTLDRYDFDPYAFNRYESKFEYKDVYIRGNINMDYRHRFKKKGNIIFSLGMNRNNSYNNETDIRRYLNDNPTYENINRQSEEHGNGYGLDFSTRYIYPYSKRGEISCGISMDYSQHNSSTLDQDFDSVRMDYLLTDNLRSYDLDYQTKSANAYFNWKYNINDFSIQLSAGATLNGTDFKEGNSFFLDDTSFVSLDLNPSLHLSYSTKNMHNFRFSYSLKNTAPSFSQLSTFKSYSTDSYSVGNRDLKSHISNRVELNWSKYAKSGSYFSMDAFYKNSSNEISYISDYEYDELLMRYVSFSMPYNLGSSYSYGLNANLSLRFGSYLNVSLFGNVQHNSYSIESYNNHPATSADKVSYYVSARMWTKIAEKYRLTLSANYSSPSLWSIFNSRNGGYYVNCGASADLLKGRLAIYVNVNDLFNTRESISGSTNPYYITNSHNKPVSRFISAGLTLKFGKIELEHKNMRGKIYSDMNMQQE</sequence>
<dbReference type="InterPro" id="IPR037066">
    <property type="entry name" value="Plug_dom_sf"/>
</dbReference>
<dbReference type="Gene3D" id="2.40.170.20">
    <property type="entry name" value="TonB-dependent receptor, beta-barrel domain"/>
    <property type="match status" value="1"/>
</dbReference>
<evidence type="ECO:0000256" key="2">
    <source>
        <dbReference type="ARBA" id="ARBA00022448"/>
    </source>
</evidence>